<evidence type="ECO:0000313" key="3">
    <source>
        <dbReference type="EMBL" id="SDF63861.1"/>
    </source>
</evidence>
<organism evidence="3 4">
    <name type="scientific">Celeribacter baekdonensis</name>
    <dbReference type="NCBI Taxonomy" id="875171"/>
    <lineage>
        <taxon>Bacteria</taxon>
        <taxon>Pseudomonadati</taxon>
        <taxon>Pseudomonadota</taxon>
        <taxon>Alphaproteobacteria</taxon>
        <taxon>Rhodobacterales</taxon>
        <taxon>Roseobacteraceae</taxon>
        <taxon>Celeribacter</taxon>
    </lineage>
</organism>
<dbReference type="EMBL" id="FNBL01000006">
    <property type="protein sequence ID" value="SDF63861.1"/>
    <property type="molecule type" value="Genomic_DNA"/>
</dbReference>
<reference evidence="3 4" key="1">
    <citation type="submission" date="2016-10" db="EMBL/GenBank/DDBJ databases">
        <authorList>
            <person name="de Groot N.N."/>
        </authorList>
    </citation>
    <scope>NUCLEOTIDE SEQUENCE [LARGE SCALE GENOMIC DNA]</scope>
    <source>
        <strain evidence="3 4">DSM 27375</strain>
    </source>
</reference>
<evidence type="ECO:0000256" key="1">
    <source>
        <dbReference type="SAM" id="MobiDB-lite"/>
    </source>
</evidence>
<dbReference type="SUPFAM" id="SSF56219">
    <property type="entry name" value="DNase I-like"/>
    <property type="match status" value="1"/>
</dbReference>
<accession>A0A1G7MQB1</accession>
<name>A0A1G7MQB1_9RHOB</name>
<feature type="region of interest" description="Disordered" evidence="1">
    <location>
        <begin position="269"/>
        <end position="300"/>
    </location>
</feature>
<sequence>MICRLFLTLCLVVWPLVGQAQDRLRVATWTVELTRKGPGVLLRDILKGDDAQILAAQTHIKTLSPDILLLVGFDTDLDGHALAQFARELDYPYLFTRSGNSGRSTGIDMDKDGRFGEPEDAQSYGDFTGQGGIAFLSRLPIDVDGIRDFSEMLWRDLPGARIPKGYFDPKDLDVLRLSSHAHWDVPVLWNDTPLHLFTYAATSPVFDGDEDRNGRRNADETRFWQLYLDGALALPPPDAPFVILGDSNLDPSDGDGLRVDMVALLSDPRLQDPKPRSDLDATIATPDHLGDPTLDTADWSDPVPGNLRVDYVLPSKAMTVLDAGVAWAPSEGLENPFRHGLVWVDLARIP</sequence>
<keyword evidence="3" id="KW-0269">Exonuclease</keyword>
<evidence type="ECO:0000259" key="2">
    <source>
        <dbReference type="Pfam" id="PF03372"/>
    </source>
</evidence>
<dbReference type="Pfam" id="PF03372">
    <property type="entry name" value="Exo_endo_phos"/>
    <property type="match status" value="1"/>
</dbReference>
<proteinExistence type="predicted"/>
<dbReference type="InterPro" id="IPR036691">
    <property type="entry name" value="Endo/exonu/phosph_ase_sf"/>
</dbReference>
<dbReference type="AlphaFoldDB" id="A0A1G7MQB1"/>
<evidence type="ECO:0000313" key="4">
    <source>
        <dbReference type="Proteomes" id="UP000182284"/>
    </source>
</evidence>
<dbReference type="InterPro" id="IPR005135">
    <property type="entry name" value="Endo/exonuclease/phosphatase"/>
</dbReference>
<dbReference type="GO" id="GO:0004519">
    <property type="term" value="F:endonuclease activity"/>
    <property type="evidence" value="ECO:0007669"/>
    <property type="project" value="UniProtKB-KW"/>
</dbReference>
<dbReference type="GO" id="GO:0004527">
    <property type="term" value="F:exonuclease activity"/>
    <property type="evidence" value="ECO:0007669"/>
    <property type="project" value="UniProtKB-KW"/>
</dbReference>
<keyword evidence="3" id="KW-0378">Hydrolase</keyword>
<keyword evidence="3" id="KW-0255">Endonuclease</keyword>
<dbReference type="Proteomes" id="UP000182284">
    <property type="component" value="Unassembled WGS sequence"/>
</dbReference>
<dbReference type="Gene3D" id="3.60.10.10">
    <property type="entry name" value="Endonuclease/exonuclease/phosphatase"/>
    <property type="match status" value="1"/>
</dbReference>
<protein>
    <submittedName>
        <fullName evidence="3">Endonuclease/Exonuclease/phosphatase family protein</fullName>
    </submittedName>
</protein>
<feature type="compositionally biased region" description="Basic and acidic residues" evidence="1">
    <location>
        <begin position="269"/>
        <end position="279"/>
    </location>
</feature>
<gene>
    <name evidence="3" type="ORF">SAMN04488117_1067</name>
</gene>
<keyword evidence="3" id="KW-0540">Nuclease</keyword>
<feature type="domain" description="Endonuclease/exonuclease/phosphatase" evidence="2">
    <location>
        <begin position="48"/>
        <end position="329"/>
    </location>
</feature>